<dbReference type="Pfam" id="PF22651">
    <property type="entry name" value="OBP47_like"/>
    <property type="match status" value="1"/>
</dbReference>
<dbReference type="GO" id="GO:0005576">
    <property type="term" value="C:extracellular region"/>
    <property type="evidence" value="ECO:0007669"/>
    <property type="project" value="UniProtKB-SubCell"/>
</dbReference>
<dbReference type="InterPro" id="IPR052295">
    <property type="entry name" value="Odorant-binding_protein"/>
</dbReference>
<dbReference type="SMR" id="B6E9U9"/>
<proteinExistence type="evidence at transcript level"/>
<sequence length="147" mass="16385">MPKISDDDKKLMKECKGDISSEDEGEHDKPKGKHFCGAACLFEKSNMMKDGSVDQDAFKKEILARYPDNMHPTVTSAIEKCVPKANSIAKDMGNVESEGQKCNPAPLITMACTYTTIQNTCPEDLKVKSDECDKRRAKCKEISKKFD</sequence>
<feature type="region of interest" description="Disordered" evidence="4">
    <location>
        <begin position="1"/>
        <end position="31"/>
    </location>
</feature>
<evidence type="ECO:0000256" key="4">
    <source>
        <dbReference type="SAM" id="MobiDB-lite"/>
    </source>
</evidence>
<comment type="similarity">
    <text evidence="2">Belongs to the PBP/GOBP family.</text>
</comment>
<evidence type="ECO:0000256" key="2">
    <source>
        <dbReference type="ARBA" id="ARBA00008098"/>
    </source>
</evidence>
<dbReference type="PANTHER" id="PTHR21066:SF15">
    <property type="entry name" value="GH25962P-RELATED"/>
    <property type="match status" value="1"/>
</dbReference>
<feature type="domain" description="OBP47-like" evidence="5">
    <location>
        <begin position="8"/>
        <end position="136"/>
    </location>
</feature>
<dbReference type="InterPro" id="IPR054577">
    <property type="entry name" value="OBP47-like_dom"/>
</dbReference>
<reference evidence="6" key="2">
    <citation type="submission" date="2012-02" db="EMBL/GenBank/DDBJ databases">
        <authorList>
            <person name="Xu Y.-L."/>
            <person name="He P."/>
            <person name="Zhang L."/>
            <person name="Dong S.-L."/>
            <person name="Li F."/>
        </authorList>
    </citation>
    <scope>NUCLEOTIDE SEQUENCE</scope>
    <source>
        <tissue evidence="6">Antenna</tissue>
    </source>
</reference>
<evidence type="ECO:0000256" key="1">
    <source>
        <dbReference type="ARBA" id="ARBA00004613"/>
    </source>
</evidence>
<feature type="compositionally biased region" description="Basic and acidic residues" evidence="4">
    <location>
        <begin position="1"/>
        <end position="19"/>
    </location>
</feature>
<comment type="subcellular location">
    <subcellularLocation>
        <location evidence="1">Secreted</location>
    </subcellularLocation>
</comment>
<dbReference type="GO" id="GO:0005549">
    <property type="term" value="F:odorant binding"/>
    <property type="evidence" value="ECO:0007669"/>
    <property type="project" value="InterPro"/>
</dbReference>
<dbReference type="InterPro" id="IPR036728">
    <property type="entry name" value="PBP_GOBP_sf"/>
</dbReference>
<dbReference type="SUPFAM" id="SSF47565">
    <property type="entry name" value="Insect pheromone/odorant-binding proteins"/>
    <property type="match status" value="1"/>
</dbReference>
<accession>B6E9U9</accession>
<keyword evidence="3" id="KW-0964">Secreted</keyword>
<dbReference type="EMBL" id="FJ215313">
    <property type="protein sequence ID" value="ACI30687.2"/>
    <property type="molecule type" value="mRNA"/>
</dbReference>
<evidence type="ECO:0000259" key="5">
    <source>
        <dbReference type="Pfam" id="PF22651"/>
    </source>
</evidence>
<reference evidence="6" key="1">
    <citation type="journal article" date="2009" name="BMC Genomics">
        <title>Large-scale identification of odorant-binding proteins and chemosensory proteins from expressed sequence tags in insects.</title>
        <authorList>
            <person name="Xu Y.L."/>
            <person name="He P."/>
            <person name="Zhang L."/>
            <person name="Fang S.Q."/>
            <person name="Dong S.L."/>
            <person name="Zhang Y.J."/>
            <person name="Li F."/>
        </authorList>
    </citation>
    <scope>NUCLEOTIDE SEQUENCE</scope>
    <source>
        <tissue evidence="6">Antenna</tissue>
    </source>
</reference>
<dbReference type="Gene3D" id="1.10.238.270">
    <property type="match status" value="1"/>
</dbReference>
<name>B6E9U9_PERAM</name>
<protein>
    <submittedName>
        <fullName evidence="6">Odorant-binding protein</fullName>
    </submittedName>
</protein>
<dbReference type="PANTHER" id="PTHR21066">
    <property type="entry name" value="ODORANT-BINDING PROTEIN 59A-RELATED"/>
    <property type="match status" value="1"/>
</dbReference>
<evidence type="ECO:0000256" key="3">
    <source>
        <dbReference type="ARBA" id="ARBA00022525"/>
    </source>
</evidence>
<organism evidence="6">
    <name type="scientific">Periplaneta americana</name>
    <name type="common">American cockroach</name>
    <name type="synonym">Blatta americana</name>
    <dbReference type="NCBI Taxonomy" id="6978"/>
    <lineage>
        <taxon>Eukaryota</taxon>
        <taxon>Metazoa</taxon>
        <taxon>Ecdysozoa</taxon>
        <taxon>Arthropoda</taxon>
        <taxon>Hexapoda</taxon>
        <taxon>Insecta</taxon>
        <taxon>Pterygota</taxon>
        <taxon>Neoptera</taxon>
        <taxon>Polyneoptera</taxon>
        <taxon>Dictyoptera</taxon>
        <taxon>Blattodea</taxon>
        <taxon>Blattoidea</taxon>
        <taxon>Blattidae</taxon>
        <taxon>Blattinae</taxon>
        <taxon>Periplaneta</taxon>
    </lineage>
</organism>
<evidence type="ECO:0000313" key="6">
    <source>
        <dbReference type="EMBL" id="ACI30687.2"/>
    </source>
</evidence>
<dbReference type="AlphaFoldDB" id="B6E9U9"/>
<gene>
    <name evidence="6" type="primary">OBP</name>
</gene>